<gene>
    <name evidence="2" type="ORF">SAMN05192545_1006</name>
</gene>
<dbReference type="Proteomes" id="UP000199574">
    <property type="component" value="Chromosome I"/>
</dbReference>
<keyword evidence="1" id="KW-1133">Transmembrane helix</keyword>
<feature type="transmembrane region" description="Helical" evidence="1">
    <location>
        <begin position="12"/>
        <end position="31"/>
    </location>
</feature>
<reference evidence="2 3" key="1">
    <citation type="submission" date="2016-10" db="EMBL/GenBank/DDBJ databases">
        <authorList>
            <person name="Varghese N."/>
            <person name="Submissions S."/>
        </authorList>
    </citation>
    <scope>NUCLEOTIDE SEQUENCE [LARGE SCALE GENOMIC DNA]</scope>
    <source>
        <strain evidence="2 3">MAR_2009_60</strain>
    </source>
</reference>
<keyword evidence="3" id="KW-1185">Reference proteome</keyword>
<organism evidence="2 3">
    <name type="scientific">Maribacter dokdonensis</name>
    <dbReference type="NCBI Taxonomy" id="320912"/>
    <lineage>
        <taxon>Bacteria</taxon>
        <taxon>Pseudomonadati</taxon>
        <taxon>Bacteroidota</taxon>
        <taxon>Flavobacteriia</taxon>
        <taxon>Flavobacteriales</taxon>
        <taxon>Flavobacteriaceae</taxon>
        <taxon>Maribacter</taxon>
    </lineage>
</organism>
<dbReference type="GeneID" id="90590623"/>
<evidence type="ECO:0000256" key="1">
    <source>
        <dbReference type="SAM" id="Phobius"/>
    </source>
</evidence>
<evidence type="ECO:0000313" key="2">
    <source>
        <dbReference type="EMBL" id="SDS22691.1"/>
    </source>
</evidence>
<proteinExistence type="predicted"/>
<sequence length="132" mass="15258">MIRKILKKLSWFILYLLFNAFLFIIELKVLFKRDTSGYSVGSGVETVDDILEAISAMFNILESIAMIGYFYVTVALAILALVLFIPVQVYYIKPKFTNRSKSFWYGLLASFAVVLVLKLLLYAWVFIDENYL</sequence>
<keyword evidence="1" id="KW-0812">Transmembrane</keyword>
<name>A0ABY0U836_9FLAO</name>
<protein>
    <submittedName>
        <fullName evidence="2">Uncharacterized protein</fullName>
    </submittedName>
</protein>
<evidence type="ECO:0000313" key="3">
    <source>
        <dbReference type="Proteomes" id="UP000199574"/>
    </source>
</evidence>
<feature type="transmembrane region" description="Helical" evidence="1">
    <location>
        <begin position="67"/>
        <end position="91"/>
    </location>
</feature>
<keyword evidence="1" id="KW-0472">Membrane</keyword>
<accession>A0ABY0U836</accession>
<feature type="transmembrane region" description="Helical" evidence="1">
    <location>
        <begin position="103"/>
        <end position="127"/>
    </location>
</feature>
<dbReference type="EMBL" id="LT629754">
    <property type="protein sequence ID" value="SDS22691.1"/>
    <property type="molecule type" value="Genomic_DNA"/>
</dbReference>
<dbReference type="RefSeq" id="WP_091603422.1">
    <property type="nucleotide sequence ID" value="NZ_LT629754.1"/>
</dbReference>